<dbReference type="GO" id="GO:0004175">
    <property type="term" value="F:endopeptidase activity"/>
    <property type="evidence" value="ECO:0007669"/>
    <property type="project" value="UniProtKB-ARBA"/>
</dbReference>
<keyword evidence="2" id="KW-1133">Transmembrane helix</keyword>
<feature type="transmembrane region" description="Helical" evidence="2">
    <location>
        <begin position="121"/>
        <end position="140"/>
    </location>
</feature>
<dbReference type="RefSeq" id="WP_067135297.1">
    <property type="nucleotide sequence ID" value="NZ_KQ948229.1"/>
</dbReference>
<dbReference type="PANTHER" id="PTHR39430:SF1">
    <property type="entry name" value="PROTEASE"/>
    <property type="match status" value="1"/>
</dbReference>
<dbReference type="STRING" id="67386.AQI95_38760"/>
<name>A0A117PYX1_9ACTN</name>
<keyword evidence="2" id="KW-0812">Transmembrane</keyword>
<feature type="region of interest" description="Disordered" evidence="1">
    <location>
        <begin position="1"/>
        <end position="27"/>
    </location>
</feature>
<sequence length="291" mass="31428">MDQPAVAAPRGAHARRSRAQRDRSASVPPGQGRFLRFYLLLFGADALLGWLAWTMARPITHGLEYPLWSLRGAVASALSDVVVFGGLLALVAFRVVHHERRCFVDLGLRGPGRSSEFRRGYGLGLAWTAGAMVVAVAAGWTVVSGSVPPSTLLAFAPLWMVVTAFQAGVEEVIFRGWMLPLLAQRWGPYEAVTVQALLFGCLHLLVDANTTLAVLHGLVFGAFAGLYVLYRHGIWGAIGIHSAYNFAAIPLISLSTGGKYGPAGWHYAAITLTGIGVVVMLALDIRDRRRR</sequence>
<feature type="transmembrane region" description="Helical" evidence="2">
    <location>
        <begin position="242"/>
        <end position="258"/>
    </location>
</feature>
<evidence type="ECO:0000256" key="2">
    <source>
        <dbReference type="SAM" id="Phobius"/>
    </source>
</evidence>
<keyword evidence="2" id="KW-0472">Membrane</keyword>
<dbReference type="Pfam" id="PF02517">
    <property type="entry name" value="Rce1-like"/>
    <property type="match status" value="1"/>
</dbReference>
<evidence type="ECO:0000256" key="1">
    <source>
        <dbReference type="SAM" id="MobiDB-lite"/>
    </source>
</evidence>
<feature type="transmembrane region" description="Helical" evidence="2">
    <location>
        <begin position="73"/>
        <end position="93"/>
    </location>
</feature>
<evidence type="ECO:0000259" key="3">
    <source>
        <dbReference type="Pfam" id="PF02517"/>
    </source>
</evidence>
<evidence type="ECO:0000313" key="5">
    <source>
        <dbReference type="Proteomes" id="UP000053127"/>
    </source>
</evidence>
<keyword evidence="5" id="KW-1185">Reference proteome</keyword>
<dbReference type="AlphaFoldDB" id="A0A117PYX1"/>
<reference evidence="4 5" key="1">
    <citation type="submission" date="2015-10" db="EMBL/GenBank/DDBJ databases">
        <title>Draft genome sequence of Streptomyces yokosukanensis DSM 40224, type strain for the species Streptomyces yokosukanensis.</title>
        <authorList>
            <person name="Ruckert C."/>
            <person name="Winkler A."/>
            <person name="Kalinowski J."/>
            <person name="Kampfer P."/>
            <person name="Glaeser S."/>
        </authorList>
    </citation>
    <scope>NUCLEOTIDE SEQUENCE [LARGE SCALE GENOMIC DNA]</scope>
    <source>
        <strain evidence="4 5">DSM 40224</strain>
    </source>
</reference>
<organism evidence="4 5">
    <name type="scientific">Streptomyces yokosukanensis</name>
    <dbReference type="NCBI Taxonomy" id="67386"/>
    <lineage>
        <taxon>Bacteria</taxon>
        <taxon>Bacillati</taxon>
        <taxon>Actinomycetota</taxon>
        <taxon>Actinomycetes</taxon>
        <taxon>Kitasatosporales</taxon>
        <taxon>Streptomycetaceae</taxon>
        <taxon>Streptomyces</taxon>
    </lineage>
</organism>
<feature type="domain" description="CAAX prenyl protease 2/Lysostaphin resistance protein A-like" evidence="3">
    <location>
        <begin position="155"/>
        <end position="246"/>
    </location>
</feature>
<feature type="transmembrane region" description="Helical" evidence="2">
    <location>
        <begin position="212"/>
        <end position="230"/>
    </location>
</feature>
<feature type="transmembrane region" description="Helical" evidence="2">
    <location>
        <begin position="264"/>
        <end position="283"/>
    </location>
</feature>
<proteinExistence type="predicted"/>
<gene>
    <name evidence="4" type="ORF">AQI95_38760</name>
</gene>
<dbReference type="EMBL" id="LMWN01000063">
    <property type="protein sequence ID" value="KUM99468.1"/>
    <property type="molecule type" value="Genomic_DNA"/>
</dbReference>
<accession>A0A117PYX1</accession>
<dbReference type="GO" id="GO:0080120">
    <property type="term" value="P:CAAX-box protein maturation"/>
    <property type="evidence" value="ECO:0007669"/>
    <property type="project" value="UniProtKB-ARBA"/>
</dbReference>
<comment type="caution">
    <text evidence="4">The sequence shown here is derived from an EMBL/GenBank/DDBJ whole genome shotgun (WGS) entry which is preliminary data.</text>
</comment>
<feature type="transmembrane region" description="Helical" evidence="2">
    <location>
        <begin position="34"/>
        <end position="53"/>
    </location>
</feature>
<evidence type="ECO:0000313" key="4">
    <source>
        <dbReference type="EMBL" id="KUM99468.1"/>
    </source>
</evidence>
<dbReference type="InterPro" id="IPR003675">
    <property type="entry name" value="Rce1/LyrA-like_dom"/>
</dbReference>
<dbReference type="PANTHER" id="PTHR39430">
    <property type="entry name" value="MEMBRANE-ASSOCIATED PROTEASE-RELATED"/>
    <property type="match status" value="1"/>
</dbReference>
<dbReference type="OrthoDB" id="193898at2"/>
<protein>
    <recommendedName>
        <fullName evidence="3">CAAX prenyl protease 2/Lysostaphin resistance protein A-like domain-containing protein</fullName>
    </recommendedName>
</protein>
<dbReference type="Proteomes" id="UP000053127">
    <property type="component" value="Unassembled WGS sequence"/>
</dbReference>